<evidence type="ECO:0000256" key="1">
    <source>
        <dbReference type="SAM" id="MobiDB-lite"/>
    </source>
</evidence>
<evidence type="ECO:0000313" key="3">
    <source>
        <dbReference type="Proteomes" id="UP001066276"/>
    </source>
</evidence>
<dbReference type="Proteomes" id="UP001066276">
    <property type="component" value="Chromosome 9"/>
</dbReference>
<gene>
    <name evidence="2" type="ORF">NDU88_006348</name>
</gene>
<protein>
    <submittedName>
        <fullName evidence="2">Uncharacterized protein</fullName>
    </submittedName>
</protein>
<feature type="region of interest" description="Disordered" evidence="1">
    <location>
        <begin position="26"/>
        <end position="68"/>
    </location>
</feature>
<name>A0AAV7N3S7_PLEWA</name>
<organism evidence="2 3">
    <name type="scientific">Pleurodeles waltl</name>
    <name type="common">Iberian ribbed newt</name>
    <dbReference type="NCBI Taxonomy" id="8319"/>
    <lineage>
        <taxon>Eukaryota</taxon>
        <taxon>Metazoa</taxon>
        <taxon>Chordata</taxon>
        <taxon>Craniata</taxon>
        <taxon>Vertebrata</taxon>
        <taxon>Euteleostomi</taxon>
        <taxon>Amphibia</taxon>
        <taxon>Batrachia</taxon>
        <taxon>Caudata</taxon>
        <taxon>Salamandroidea</taxon>
        <taxon>Salamandridae</taxon>
        <taxon>Pleurodelinae</taxon>
        <taxon>Pleurodeles</taxon>
    </lineage>
</organism>
<sequence>MEGAACTVIGTPLAAHNTLRVPRRLLDHDSRIGRPGRALRGEPRPHATTEPAASVQQPEEEQWHGRQT</sequence>
<comment type="caution">
    <text evidence="2">The sequence shown here is derived from an EMBL/GenBank/DDBJ whole genome shotgun (WGS) entry which is preliminary data.</text>
</comment>
<reference evidence="2" key="1">
    <citation type="journal article" date="2022" name="bioRxiv">
        <title>Sequencing and chromosome-scale assembly of the giantPleurodeles waltlgenome.</title>
        <authorList>
            <person name="Brown T."/>
            <person name="Elewa A."/>
            <person name="Iarovenko S."/>
            <person name="Subramanian E."/>
            <person name="Araus A.J."/>
            <person name="Petzold A."/>
            <person name="Susuki M."/>
            <person name="Suzuki K.-i.T."/>
            <person name="Hayashi T."/>
            <person name="Toyoda A."/>
            <person name="Oliveira C."/>
            <person name="Osipova E."/>
            <person name="Leigh N.D."/>
            <person name="Simon A."/>
            <person name="Yun M.H."/>
        </authorList>
    </citation>
    <scope>NUCLEOTIDE SEQUENCE</scope>
    <source>
        <strain evidence="2">20211129_DDA</strain>
        <tissue evidence="2">Liver</tissue>
    </source>
</reference>
<accession>A0AAV7N3S7</accession>
<evidence type="ECO:0000313" key="2">
    <source>
        <dbReference type="EMBL" id="KAJ1108978.1"/>
    </source>
</evidence>
<proteinExistence type="predicted"/>
<keyword evidence="3" id="KW-1185">Reference proteome</keyword>
<dbReference type="EMBL" id="JANPWB010000013">
    <property type="protein sequence ID" value="KAJ1108978.1"/>
    <property type="molecule type" value="Genomic_DNA"/>
</dbReference>
<dbReference type="AlphaFoldDB" id="A0AAV7N3S7"/>